<evidence type="ECO:0000256" key="3">
    <source>
        <dbReference type="ARBA" id="ARBA00022691"/>
    </source>
</evidence>
<dbReference type="Pfam" id="PF02547">
    <property type="entry name" value="Queuosine_synth"/>
    <property type="match status" value="1"/>
</dbReference>
<name>A0A382EJJ1_9ZZZZ</name>
<evidence type="ECO:0000256" key="4">
    <source>
        <dbReference type="ARBA" id="ARBA00022785"/>
    </source>
</evidence>
<dbReference type="PANTHER" id="PTHR30307">
    <property type="entry name" value="S-ADENOSYLMETHIONINE:TRNA RIBOSYLTRANSFERASE-ISOMERASE"/>
    <property type="match status" value="1"/>
</dbReference>
<keyword evidence="1" id="KW-0963">Cytoplasm</keyword>
<dbReference type="AlphaFoldDB" id="A0A382EJJ1"/>
<accession>A0A382EJJ1</accession>
<organism evidence="5">
    <name type="scientific">marine metagenome</name>
    <dbReference type="NCBI Taxonomy" id="408172"/>
    <lineage>
        <taxon>unclassified sequences</taxon>
        <taxon>metagenomes</taxon>
        <taxon>ecological metagenomes</taxon>
    </lineage>
</organism>
<evidence type="ECO:0000313" key="5">
    <source>
        <dbReference type="EMBL" id="SVB50635.1"/>
    </source>
</evidence>
<dbReference type="SUPFAM" id="SSF111337">
    <property type="entry name" value="QueA-like"/>
    <property type="match status" value="1"/>
</dbReference>
<gene>
    <name evidence="5" type="ORF">METZ01_LOCUS203489</name>
</gene>
<feature type="non-terminal residue" evidence="5">
    <location>
        <position position="1"/>
    </location>
</feature>
<reference evidence="5" key="1">
    <citation type="submission" date="2018-05" db="EMBL/GenBank/DDBJ databases">
        <authorList>
            <person name="Lanie J.A."/>
            <person name="Ng W.-L."/>
            <person name="Kazmierczak K.M."/>
            <person name="Andrzejewski T.M."/>
            <person name="Davidsen T.M."/>
            <person name="Wayne K.J."/>
            <person name="Tettelin H."/>
            <person name="Glass J.I."/>
            <person name="Rusch D."/>
            <person name="Podicherti R."/>
            <person name="Tsui H.-C.T."/>
            <person name="Winkler M.E."/>
        </authorList>
    </citation>
    <scope>NUCLEOTIDE SEQUENCE</scope>
</reference>
<dbReference type="GO" id="GO:0008616">
    <property type="term" value="P:tRNA queuosine(34) biosynthetic process"/>
    <property type="evidence" value="ECO:0007669"/>
    <property type="project" value="UniProtKB-KW"/>
</dbReference>
<evidence type="ECO:0000256" key="2">
    <source>
        <dbReference type="ARBA" id="ARBA00022679"/>
    </source>
</evidence>
<dbReference type="PANTHER" id="PTHR30307:SF0">
    <property type="entry name" value="S-ADENOSYLMETHIONINE:TRNA RIBOSYLTRANSFERASE-ISOMERASE"/>
    <property type="match status" value="1"/>
</dbReference>
<protein>
    <recommendedName>
        <fullName evidence="6">tRNA preQ1(34) S-adenosylmethionine ribosyltransferase-isomerase QueA</fullName>
    </recommendedName>
</protein>
<dbReference type="InterPro" id="IPR003699">
    <property type="entry name" value="QueA"/>
</dbReference>
<dbReference type="EMBL" id="UINC01044756">
    <property type="protein sequence ID" value="SVB50635.1"/>
    <property type="molecule type" value="Genomic_DNA"/>
</dbReference>
<keyword evidence="3" id="KW-0949">S-adenosyl-L-methionine</keyword>
<keyword evidence="4" id="KW-0671">Queuosine biosynthesis</keyword>
<dbReference type="InterPro" id="IPR036100">
    <property type="entry name" value="QueA_sf"/>
</dbReference>
<keyword evidence="2" id="KW-0808">Transferase</keyword>
<dbReference type="InterPro" id="IPR042118">
    <property type="entry name" value="QueA_dom1"/>
</dbReference>
<evidence type="ECO:0000256" key="1">
    <source>
        <dbReference type="ARBA" id="ARBA00022490"/>
    </source>
</evidence>
<dbReference type="Gene3D" id="3.40.1780.10">
    <property type="entry name" value="QueA-like"/>
    <property type="match status" value="1"/>
</dbReference>
<proteinExistence type="predicted"/>
<feature type="non-terminal residue" evidence="5">
    <location>
        <position position="104"/>
    </location>
</feature>
<sequence>VKDGTRVSDYEYDLPFGRIARYPTERRDRSRLLVAPRNGGPFQHRVFSDLVDLLNPGDVLVVNESQVNSVRLLGRKPTGAYSEILLLRPCTRGRVVSALNPESD</sequence>
<dbReference type="GO" id="GO:0051075">
    <property type="term" value="F:S-adenosylmethionine:tRNA ribosyltransferase-isomerase activity"/>
    <property type="evidence" value="ECO:0007669"/>
    <property type="project" value="TreeGrafter"/>
</dbReference>
<evidence type="ECO:0008006" key="6">
    <source>
        <dbReference type="Google" id="ProtNLM"/>
    </source>
</evidence>